<sequence>MVTPPTNVAIRIEALHSVKVPTLVEAKFHLECPRTIDCSKVCEGQPSCCVNGQCICQKCANLAHKL</sequence>
<evidence type="ECO:0000313" key="2">
    <source>
        <dbReference type="Proteomes" id="UP000447434"/>
    </source>
</evidence>
<dbReference type="EMBL" id="WOCE01000007">
    <property type="protein sequence ID" value="KAE9611182.1"/>
    <property type="molecule type" value="Genomic_DNA"/>
</dbReference>
<dbReference type="OrthoDB" id="1638417at2759"/>
<evidence type="ECO:0000313" key="1">
    <source>
        <dbReference type="EMBL" id="KAE9611182.1"/>
    </source>
</evidence>
<gene>
    <name evidence="1" type="ORF">Lalb_Chr07g0194951</name>
</gene>
<comment type="caution">
    <text evidence="1">The sequence shown here is derived from an EMBL/GenBank/DDBJ whole genome shotgun (WGS) entry which is preliminary data.</text>
</comment>
<accession>A0A6A4QC33</accession>
<organism evidence="1 2">
    <name type="scientific">Lupinus albus</name>
    <name type="common">White lupine</name>
    <name type="synonym">Lupinus termis</name>
    <dbReference type="NCBI Taxonomy" id="3870"/>
    <lineage>
        <taxon>Eukaryota</taxon>
        <taxon>Viridiplantae</taxon>
        <taxon>Streptophyta</taxon>
        <taxon>Embryophyta</taxon>
        <taxon>Tracheophyta</taxon>
        <taxon>Spermatophyta</taxon>
        <taxon>Magnoliopsida</taxon>
        <taxon>eudicotyledons</taxon>
        <taxon>Gunneridae</taxon>
        <taxon>Pentapetalae</taxon>
        <taxon>rosids</taxon>
        <taxon>fabids</taxon>
        <taxon>Fabales</taxon>
        <taxon>Fabaceae</taxon>
        <taxon>Papilionoideae</taxon>
        <taxon>50 kb inversion clade</taxon>
        <taxon>genistoids sensu lato</taxon>
        <taxon>core genistoids</taxon>
        <taxon>Genisteae</taxon>
        <taxon>Lupinus</taxon>
    </lineage>
</organism>
<dbReference type="AlphaFoldDB" id="A0A6A4QC33"/>
<dbReference type="Proteomes" id="UP000447434">
    <property type="component" value="Chromosome 7"/>
</dbReference>
<name>A0A6A4QC33_LUPAL</name>
<protein>
    <submittedName>
        <fullName evidence="1">Uncharacterized protein</fullName>
    </submittedName>
</protein>
<reference evidence="2" key="1">
    <citation type="journal article" date="2020" name="Nat. Commun.">
        <title>Genome sequence of the cluster root forming white lupin.</title>
        <authorList>
            <person name="Hufnagel B."/>
            <person name="Marques A."/>
            <person name="Soriano A."/>
            <person name="Marques L."/>
            <person name="Divol F."/>
            <person name="Doumas P."/>
            <person name="Sallet E."/>
            <person name="Mancinotti D."/>
            <person name="Carrere S."/>
            <person name="Marande W."/>
            <person name="Arribat S."/>
            <person name="Keller J."/>
            <person name="Huneau C."/>
            <person name="Blein T."/>
            <person name="Aime D."/>
            <person name="Laguerre M."/>
            <person name="Taylor J."/>
            <person name="Schubert V."/>
            <person name="Nelson M."/>
            <person name="Geu-Flores F."/>
            <person name="Crespi M."/>
            <person name="Gallardo-Guerrero K."/>
            <person name="Delaux P.-M."/>
            <person name="Salse J."/>
            <person name="Berges H."/>
            <person name="Guyot R."/>
            <person name="Gouzy J."/>
            <person name="Peret B."/>
        </authorList>
    </citation>
    <scope>NUCLEOTIDE SEQUENCE [LARGE SCALE GENOMIC DNA]</scope>
    <source>
        <strain evidence="2">cv. Amiga</strain>
    </source>
</reference>
<proteinExistence type="predicted"/>
<keyword evidence="2" id="KW-1185">Reference proteome</keyword>